<evidence type="ECO:0008006" key="5">
    <source>
        <dbReference type="Google" id="ProtNLM"/>
    </source>
</evidence>
<feature type="transmembrane region" description="Helical" evidence="2">
    <location>
        <begin position="88"/>
        <end position="110"/>
    </location>
</feature>
<evidence type="ECO:0000256" key="2">
    <source>
        <dbReference type="SAM" id="Phobius"/>
    </source>
</evidence>
<reference evidence="4" key="1">
    <citation type="journal article" date="2019" name="Int. J. Syst. Evol. Microbiol.">
        <title>The Global Catalogue of Microorganisms (GCM) 10K type strain sequencing project: providing services to taxonomists for standard genome sequencing and annotation.</title>
        <authorList>
            <consortium name="The Broad Institute Genomics Platform"/>
            <consortium name="The Broad Institute Genome Sequencing Center for Infectious Disease"/>
            <person name="Wu L."/>
            <person name="Ma J."/>
        </authorList>
    </citation>
    <scope>NUCLEOTIDE SEQUENCE [LARGE SCALE GENOMIC DNA]</scope>
    <source>
        <strain evidence="4">CECT 7649</strain>
    </source>
</reference>
<evidence type="ECO:0000313" key="4">
    <source>
        <dbReference type="Proteomes" id="UP001596496"/>
    </source>
</evidence>
<feature type="transmembrane region" description="Helical" evidence="2">
    <location>
        <begin position="553"/>
        <end position="579"/>
    </location>
</feature>
<organism evidence="3 4">
    <name type="scientific">Sphaerisporangium rhizosphaerae</name>
    <dbReference type="NCBI Taxonomy" id="2269375"/>
    <lineage>
        <taxon>Bacteria</taxon>
        <taxon>Bacillati</taxon>
        <taxon>Actinomycetota</taxon>
        <taxon>Actinomycetes</taxon>
        <taxon>Streptosporangiales</taxon>
        <taxon>Streptosporangiaceae</taxon>
        <taxon>Sphaerisporangium</taxon>
    </lineage>
</organism>
<dbReference type="EMBL" id="JBHTCG010000058">
    <property type="protein sequence ID" value="MFC7388281.1"/>
    <property type="molecule type" value="Genomic_DNA"/>
</dbReference>
<dbReference type="InterPro" id="IPR036259">
    <property type="entry name" value="MFS_trans_sf"/>
</dbReference>
<keyword evidence="2" id="KW-0812">Transmembrane</keyword>
<feature type="transmembrane region" description="Helical" evidence="2">
    <location>
        <begin position="185"/>
        <end position="206"/>
    </location>
</feature>
<feature type="compositionally biased region" description="Basic and acidic residues" evidence="1">
    <location>
        <begin position="306"/>
        <end position="328"/>
    </location>
</feature>
<feature type="transmembrane region" description="Helical" evidence="2">
    <location>
        <begin position="149"/>
        <end position="173"/>
    </location>
</feature>
<proteinExistence type="predicted"/>
<protein>
    <recommendedName>
        <fullName evidence="5">MFS transporter</fullName>
    </recommendedName>
</protein>
<feature type="transmembrane region" description="Helical" evidence="2">
    <location>
        <begin position="424"/>
        <end position="443"/>
    </location>
</feature>
<evidence type="ECO:0000256" key="1">
    <source>
        <dbReference type="SAM" id="MobiDB-lite"/>
    </source>
</evidence>
<feature type="region of interest" description="Disordered" evidence="1">
    <location>
        <begin position="588"/>
        <end position="833"/>
    </location>
</feature>
<sequence>MAVPPIQAAGLATVGRVNRLPLALDVLVGLLIAVALPLAIVAVPNTISVVASLLPPGLAGVWILRAHGLALPVMLCAVPLAGSALRRVNAATMLLVGFACLAVADVAGGFADSTFAVGALRVLHGIGAGVLLPATFAASSERRGASRDVLMPLWAGMLAVSLLAAQALALWPLDAVTSWRVTLQPYPLLTGVALALAAVHSVLWRATGYTAPSARPSARGRADGGAERARANGGGLRSHPGERRGGVHPEVARGVDAADGTGAVGGDIAVPVADPADLGPEGRARSGPRGRARLGPESPASLGPEGRVRPESRARLGLEGRVGPEGRARSGAGGRAHLGPAAGLSAGIAVLAFGTTFDWPSGLILVAATIAVVMLLAVAGLSRVEGPGGRLVAFVMVAVGLVVLPTAAQVTYVELGGLGGPGLSGLWAAFGLAAVVTLVAASLAGRAGLGAVPKLVGGGLVAMVVGLCAVRLFVPSASGMPLVVPFSLLSAGAAVAVTSAIRAAGHRASLFGLSLCFPAVLCGFLLGTGIQVGRLRAVSTSGKVTSEAMVDGFVGALHIWALVAGFTVVIVLVLGAALARRAYEGESSGRSGRALEARSPGSGGALETRSPGSGEALETRAPESGRAGETRSPESGRGDGTRPPDSGGTVGVPPSPRRSASQASDVKVAPRRQSRTAPFPAADLPSTDVPSAGPGAPSRGSDAASRGRPDADSRGPDVSSAGASAPTPGRAPSATGSTVPRPGWSPSAAGSSAPPVTPPGHPATGAGRGASAAAARPPHAEADAGSEGPTDGDTAVLPAVPPPGSGGDTAELSAVPPPASCPEETPGPDGLAR</sequence>
<feature type="compositionally biased region" description="Low complexity" evidence="1">
    <location>
        <begin position="254"/>
        <end position="270"/>
    </location>
</feature>
<feature type="transmembrane region" description="Helical" evidence="2">
    <location>
        <begin position="391"/>
        <end position="412"/>
    </location>
</feature>
<feature type="transmembrane region" description="Helical" evidence="2">
    <location>
        <begin position="480"/>
        <end position="501"/>
    </location>
</feature>
<comment type="caution">
    <text evidence="3">The sequence shown here is derived from an EMBL/GenBank/DDBJ whole genome shotgun (WGS) entry which is preliminary data.</text>
</comment>
<feature type="transmembrane region" description="Helical" evidence="2">
    <location>
        <begin position="337"/>
        <end position="357"/>
    </location>
</feature>
<evidence type="ECO:0000313" key="3">
    <source>
        <dbReference type="EMBL" id="MFC7388281.1"/>
    </source>
</evidence>
<feature type="transmembrane region" description="Helical" evidence="2">
    <location>
        <begin position="116"/>
        <end position="137"/>
    </location>
</feature>
<feature type="compositionally biased region" description="Basic and acidic residues" evidence="1">
    <location>
        <begin position="239"/>
        <end position="253"/>
    </location>
</feature>
<accession>A0ABW2PIT2</accession>
<dbReference type="Proteomes" id="UP001596496">
    <property type="component" value="Unassembled WGS sequence"/>
</dbReference>
<feature type="transmembrane region" description="Helical" evidence="2">
    <location>
        <begin position="22"/>
        <end position="42"/>
    </location>
</feature>
<dbReference type="RefSeq" id="WP_380832356.1">
    <property type="nucleotide sequence ID" value="NZ_JBHTCG010000058.1"/>
</dbReference>
<feature type="transmembrane region" description="Helical" evidence="2">
    <location>
        <begin position="508"/>
        <end position="533"/>
    </location>
</feature>
<name>A0ABW2PIT2_9ACTN</name>
<gene>
    <name evidence="3" type="ORF">ACFQSB_39165</name>
</gene>
<feature type="compositionally biased region" description="Low complexity" evidence="1">
    <location>
        <begin position="740"/>
        <end position="754"/>
    </location>
</feature>
<dbReference type="SUPFAM" id="SSF103473">
    <property type="entry name" value="MFS general substrate transporter"/>
    <property type="match status" value="1"/>
</dbReference>
<keyword evidence="4" id="KW-1185">Reference proteome</keyword>
<keyword evidence="2" id="KW-1133">Transmembrane helix</keyword>
<keyword evidence="2" id="KW-0472">Membrane</keyword>
<feature type="compositionally biased region" description="Low complexity" evidence="1">
    <location>
        <begin position="762"/>
        <end position="777"/>
    </location>
</feature>
<feature type="compositionally biased region" description="Basic and acidic residues" evidence="1">
    <location>
        <begin position="220"/>
        <end position="230"/>
    </location>
</feature>
<feature type="region of interest" description="Disordered" evidence="1">
    <location>
        <begin position="211"/>
        <end position="334"/>
    </location>
</feature>
<feature type="compositionally biased region" description="Basic and acidic residues" evidence="1">
    <location>
        <begin position="617"/>
        <end position="642"/>
    </location>
</feature>
<feature type="compositionally biased region" description="Basic and acidic residues" evidence="1">
    <location>
        <begin position="705"/>
        <end position="715"/>
    </location>
</feature>
<feature type="transmembrane region" description="Helical" evidence="2">
    <location>
        <begin position="363"/>
        <end position="384"/>
    </location>
</feature>
<feature type="transmembrane region" description="Helical" evidence="2">
    <location>
        <begin position="62"/>
        <end position="81"/>
    </location>
</feature>
<feature type="transmembrane region" description="Helical" evidence="2">
    <location>
        <begin position="455"/>
        <end position="474"/>
    </location>
</feature>